<feature type="transmembrane region" description="Helical" evidence="1">
    <location>
        <begin position="127"/>
        <end position="147"/>
    </location>
</feature>
<protein>
    <recommendedName>
        <fullName evidence="2">DUF2207 domain-containing protein</fullName>
    </recommendedName>
</protein>
<dbReference type="Proteomes" id="UP000228960">
    <property type="component" value="Unassembled WGS sequence"/>
</dbReference>
<dbReference type="Pfam" id="PF09972">
    <property type="entry name" value="DUF2207"/>
    <property type="match status" value="1"/>
</dbReference>
<sequence>EIYWKWIGGDWELSQNNVNVKVDLPKNIDGKEIQAWGHGPLAGVVSIGSTPSVLRTAPLDRGAQDFFNVLFTVPKLSSKTFFEGRIILPKNTFSKGVVGNLTKEKIVQEENKYIEDTIAQIKMRSNFGNILAVLSMMVFLWASKIFYKRLMSFWKYQKEEKLPEVSLSGRIWEPPSNIDPAQIEQLFFASKNLTPRAFTATILSLVQNRYYKLTRSDQKVGLIFKKYEYYLKKHIRYQISDFRC</sequence>
<accession>A0A2M8GJ93</accession>
<dbReference type="InterPro" id="IPR018702">
    <property type="entry name" value="DUF2207"/>
</dbReference>
<feature type="non-terminal residue" evidence="3">
    <location>
        <position position="1"/>
    </location>
</feature>
<keyword evidence="1" id="KW-1133">Transmembrane helix</keyword>
<dbReference type="EMBL" id="PFQM01000083">
    <property type="protein sequence ID" value="PJC80008.1"/>
    <property type="molecule type" value="Genomic_DNA"/>
</dbReference>
<proteinExistence type="predicted"/>
<keyword evidence="1" id="KW-0472">Membrane</keyword>
<gene>
    <name evidence="3" type="ORF">CO009_02960</name>
</gene>
<comment type="caution">
    <text evidence="3">The sequence shown here is derived from an EMBL/GenBank/DDBJ whole genome shotgun (WGS) entry which is preliminary data.</text>
</comment>
<evidence type="ECO:0000256" key="1">
    <source>
        <dbReference type="SAM" id="Phobius"/>
    </source>
</evidence>
<feature type="non-terminal residue" evidence="3">
    <location>
        <position position="244"/>
    </location>
</feature>
<name>A0A2M8GJ93_9BACT</name>
<reference evidence="4" key="1">
    <citation type="submission" date="2017-09" db="EMBL/GenBank/DDBJ databases">
        <title>Depth-based differentiation of microbial function through sediment-hosted aquifers and enrichment of novel symbionts in the deep terrestrial subsurface.</title>
        <authorList>
            <person name="Probst A.J."/>
            <person name="Ladd B."/>
            <person name="Jarett J.K."/>
            <person name="Geller-Mcgrath D.E."/>
            <person name="Sieber C.M.K."/>
            <person name="Emerson J.B."/>
            <person name="Anantharaman K."/>
            <person name="Thomas B.C."/>
            <person name="Malmstrom R."/>
            <person name="Stieglmeier M."/>
            <person name="Klingl A."/>
            <person name="Woyke T."/>
            <person name="Ryan C.M."/>
            <person name="Banfield J.F."/>
        </authorList>
    </citation>
    <scope>NUCLEOTIDE SEQUENCE [LARGE SCALE GENOMIC DNA]</scope>
</reference>
<evidence type="ECO:0000313" key="4">
    <source>
        <dbReference type="Proteomes" id="UP000228960"/>
    </source>
</evidence>
<dbReference type="AlphaFoldDB" id="A0A2M8GJ93"/>
<keyword evidence="1" id="KW-0812">Transmembrane</keyword>
<organism evidence="3 4">
    <name type="scientific">Candidatus Shapirobacteria bacterium CG_4_8_14_3_um_filter_35_11</name>
    <dbReference type="NCBI Taxonomy" id="1974874"/>
    <lineage>
        <taxon>Bacteria</taxon>
        <taxon>Candidatus Shapironibacteriota</taxon>
    </lineage>
</organism>
<feature type="domain" description="DUF2207" evidence="2">
    <location>
        <begin position="1"/>
        <end position="43"/>
    </location>
</feature>
<evidence type="ECO:0000259" key="2">
    <source>
        <dbReference type="Pfam" id="PF09972"/>
    </source>
</evidence>
<evidence type="ECO:0000313" key="3">
    <source>
        <dbReference type="EMBL" id="PJC80008.1"/>
    </source>
</evidence>